<accession>A0A6I6JHB2</accession>
<evidence type="ECO:0000256" key="2">
    <source>
        <dbReference type="ARBA" id="ARBA00022448"/>
    </source>
</evidence>
<keyword evidence="2" id="KW-0813">Transport</keyword>
<evidence type="ECO:0000256" key="5">
    <source>
        <dbReference type="ARBA" id="ARBA00022989"/>
    </source>
</evidence>
<dbReference type="AlphaFoldDB" id="A0A6I6JHB2"/>
<dbReference type="RefSeq" id="WP_158947688.1">
    <property type="nucleotide sequence ID" value="NZ_CP046400.1"/>
</dbReference>
<keyword evidence="4 7" id="KW-0812">Transmembrane</keyword>
<dbReference type="PANTHER" id="PTHR30509">
    <property type="entry name" value="P-HYDROXYBENZOIC ACID EFFLUX PUMP SUBUNIT-RELATED"/>
    <property type="match status" value="1"/>
</dbReference>
<dbReference type="Pfam" id="PF04632">
    <property type="entry name" value="FUSC"/>
    <property type="match status" value="1"/>
</dbReference>
<comment type="subcellular location">
    <subcellularLocation>
        <location evidence="1">Cell membrane</location>
        <topology evidence="1">Multi-pass membrane protein</topology>
    </subcellularLocation>
</comment>
<keyword evidence="3" id="KW-1003">Cell membrane</keyword>
<evidence type="ECO:0000256" key="6">
    <source>
        <dbReference type="ARBA" id="ARBA00023136"/>
    </source>
</evidence>
<keyword evidence="9" id="KW-1185">Reference proteome</keyword>
<organism evidence="8 9">
    <name type="scientific">Pseudodesulfovibrio cashew</name>
    <dbReference type="NCBI Taxonomy" id="2678688"/>
    <lineage>
        <taxon>Bacteria</taxon>
        <taxon>Pseudomonadati</taxon>
        <taxon>Thermodesulfobacteriota</taxon>
        <taxon>Desulfovibrionia</taxon>
        <taxon>Desulfovibrionales</taxon>
        <taxon>Desulfovibrionaceae</taxon>
    </lineage>
</organism>
<dbReference type="Proteomes" id="UP000428328">
    <property type="component" value="Chromosome"/>
</dbReference>
<gene>
    <name evidence="8" type="ORF">GM415_09785</name>
</gene>
<evidence type="ECO:0000313" key="8">
    <source>
        <dbReference type="EMBL" id="QGY40408.1"/>
    </source>
</evidence>
<protein>
    <submittedName>
        <fullName evidence="8">FUSC family protein</fullName>
    </submittedName>
</protein>
<feature type="transmembrane region" description="Helical" evidence="7">
    <location>
        <begin position="132"/>
        <end position="155"/>
    </location>
</feature>
<keyword evidence="6 7" id="KW-0472">Membrane</keyword>
<dbReference type="GO" id="GO:0022857">
    <property type="term" value="F:transmembrane transporter activity"/>
    <property type="evidence" value="ECO:0007669"/>
    <property type="project" value="InterPro"/>
</dbReference>
<keyword evidence="5 7" id="KW-1133">Transmembrane helix</keyword>
<evidence type="ECO:0000256" key="1">
    <source>
        <dbReference type="ARBA" id="ARBA00004651"/>
    </source>
</evidence>
<evidence type="ECO:0000256" key="4">
    <source>
        <dbReference type="ARBA" id="ARBA00022692"/>
    </source>
</evidence>
<dbReference type="EMBL" id="CP046400">
    <property type="protein sequence ID" value="QGY40408.1"/>
    <property type="molecule type" value="Genomic_DNA"/>
</dbReference>
<feature type="transmembrane region" description="Helical" evidence="7">
    <location>
        <begin position="86"/>
        <end position="102"/>
    </location>
</feature>
<reference evidence="8 9" key="1">
    <citation type="submission" date="2019-11" db="EMBL/GenBank/DDBJ databases">
        <authorList>
            <person name="Zheng R.K."/>
            <person name="Sun C.M."/>
        </authorList>
    </citation>
    <scope>NUCLEOTIDE SEQUENCE [LARGE SCALE GENOMIC DNA]</scope>
    <source>
        <strain evidence="8 9">SRB007</strain>
    </source>
</reference>
<evidence type="ECO:0000256" key="7">
    <source>
        <dbReference type="SAM" id="Phobius"/>
    </source>
</evidence>
<dbReference type="InterPro" id="IPR006726">
    <property type="entry name" value="PHBA_efflux_AaeB/fusaric-R"/>
</dbReference>
<name>A0A6I6JHB2_9BACT</name>
<evidence type="ECO:0000313" key="9">
    <source>
        <dbReference type="Proteomes" id="UP000428328"/>
    </source>
</evidence>
<dbReference type="KEGG" id="psel:GM415_09785"/>
<sequence length="349" mass="38895">MSMVKRMIRSEHVRHGVKVGLASVLAYLLADWVGLPYGYWAVITTVIVMQMHVADSIRMCLYRFSGTAIGAVMGIAMILIFPPTHWFTVLGIFVGTAICAYLTRYDARFRMAAITVSIVYLTSLGTDSRIPFGLFRVAEIGVGVLCAFVVSVLVWPNRAGSTLRARLKGQFEDAAARYALLMSNFLSLQKKADPDLFFDLDADIRKNTEMFHSVYATERLFFREDVALLSMQVTVIRSVLERLQSMLTLLNEVEGTGFDIIMAPELNELVRTTSEALCAVGAGEPHDPRALAAAVVAIEARFHELRQQGVTLRFGVRRLFQVLGFINAAQHLGEYMLEILNRKEMTAGE</sequence>
<dbReference type="PANTHER" id="PTHR30509:SF9">
    <property type="entry name" value="MULTIDRUG RESISTANCE PROTEIN MDTO"/>
    <property type="match status" value="1"/>
</dbReference>
<dbReference type="GO" id="GO:0005886">
    <property type="term" value="C:plasma membrane"/>
    <property type="evidence" value="ECO:0007669"/>
    <property type="project" value="UniProtKB-SubCell"/>
</dbReference>
<feature type="transmembrane region" description="Helical" evidence="7">
    <location>
        <begin position="61"/>
        <end position="80"/>
    </location>
</feature>
<evidence type="ECO:0000256" key="3">
    <source>
        <dbReference type="ARBA" id="ARBA00022475"/>
    </source>
</evidence>
<proteinExistence type="predicted"/>